<dbReference type="Proteomes" id="UP000679220">
    <property type="component" value="Unassembled WGS sequence"/>
</dbReference>
<protein>
    <submittedName>
        <fullName evidence="1">Uncharacterized protein</fullName>
    </submittedName>
</protein>
<proteinExistence type="predicted"/>
<accession>A0A941IVR4</accession>
<dbReference type="InterPro" id="IPR023393">
    <property type="entry name" value="START-like_dom_sf"/>
</dbReference>
<dbReference type="SUPFAM" id="SSF55961">
    <property type="entry name" value="Bet v1-like"/>
    <property type="match status" value="1"/>
</dbReference>
<dbReference type="AlphaFoldDB" id="A0A941IVR4"/>
<dbReference type="Gene3D" id="3.30.530.20">
    <property type="match status" value="1"/>
</dbReference>
<reference evidence="1" key="1">
    <citation type="journal article" date="2018" name="Int. J. Syst. Evol. Microbiol.">
        <title>Carboxylicivirga sediminis sp. nov., isolated from coastal sediment.</title>
        <authorList>
            <person name="Wang F.Q."/>
            <person name="Ren L.H."/>
            <person name="Zou R.J."/>
            <person name="Sun Y.Z."/>
            <person name="Liu X.J."/>
            <person name="Jiang F."/>
            <person name="Liu L.J."/>
        </authorList>
    </citation>
    <scope>NUCLEOTIDE SEQUENCE</scope>
    <source>
        <strain evidence="1">JR1</strain>
    </source>
</reference>
<evidence type="ECO:0000313" key="2">
    <source>
        <dbReference type="Proteomes" id="UP000679220"/>
    </source>
</evidence>
<organism evidence="1 2">
    <name type="scientific">Carboxylicivirga sediminis</name>
    <dbReference type="NCBI Taxonomy" id="2006564"/>
    <lineage>
        <taxon>Bacteria</taxon>
        <taxon>Pseudomonadati</taxon>
        <taxon>Bacteroidota</taxon>
        <taxon>Bacteroidia</taxon>
        <taxon>Marinilabiliales</taxon>
        <taxon>Marinilabiliaceae</taxon>
        <taxon>Carboxylicivirga</taxon>
    </lineage>
</organism>
<dbReference type="EMBL" id="JAGTAR010000001">
    <property type="protein sequence ID" value="MBR8534193.1"/>
    <property type="molecule type" value="Genomic_DNA"/>
</dbReference>
<name>A0A941IVR4_9BACT</name>
<reference evidence="1" key="2">
    <citation type="submission" date="2021-04" db="EMBL/GenBank/DDBJ databases">
        <authorList>
            <person name="Zhang T."/>
            <person name="Zhang Y."/>
            <person name="Lu D."/>
            <person name="Zuo D."/>
            <person name="Du Z."/>
        </authorList>
    </citation>
    <scope>NUCLEOTIDE SEQUENCE</scope>
    <source>
        <strain evidence="1">JR1</strain>
    </source>
</reference>
<keyword evidence="2" id="KW-1185">Reference proteome</keyword>
<sequence length="85" mass="10112">MAFYQLRRQQHLKSDLQSVWEFVASPANLKKITPASMGFDIVTRHMPAQMYEGMIIEYNVKPFPMYRARWVTEITHIKQGQYFVD</sequence>
<dbReference type="RefSeq" id="WP_212188094.1">
    <property type="nucleotide sequence ID" value="NZ_JAGTAR010000001.1"/>
</dbReference>
<comment type="caution">
    <text evidence="1">The sequence shown here is derived from an EMBL/GenBank/DDBJ whole genome shotgun (WGS) entry which is preliminary data.</text>
</comment>
<evidence type="ECO:0000313" key="1">
    <source>
        <dbReference type="EMBL" id="MBR8534193.1"/>
    </source>
</evidence>
<gene>
    <name evidence="1" type="ORF">KDU71_01360</name>
</gene>